<gene>
    <name evidence="2" type="ORF">E8E13_005214</name>
</gene>
<dbReference type="InterPro" id="IPR032710">
    <property type="entry name" value="NTF2-like_dom_sf"/>
</dbReference>
<keyword evidence="3" id="KW-1185">Reference proteome</keyword>
<dbReference type="EMBL" id="SWKU01000011">
    <property type="protein sequence ID" value="KAF3002467.1"/>
    <property type="molecule type" value="Genomic_DNA"/>
</dbReference>
<dbReference type="AlphaFoldDB" id="A0A9P4TES4"/>
<proteinExistence type="predicted"/>
<sequence length="153" mass="16963">MSHLLSTTPTPCAAVADTLNRCILGIDSNDRALFESACLQTEEMVWIGGGFNITGWSAINALFDKLFTLVTTHTISNIRVDVGDDDSVAHLTAHAISYHARPEDAFKEEGQMYTAASLYDIGLVRGEEDGVWRIRRWEAKVLWTRGERALLHG</sequence>
<organism evidence="2 3">
    <name type="scientific">Curvularia kusanoi</name>
    <name type="common">Cochliobolus kusanoi</name>
    <dbReference type="NCBI Taxonomy" id="90978"/>
    <lineage>
        <taxon>Eukaryota</taxon>
        <taxon>Fungi</taxon>
        <taxon>Dikarya</taxon>
        <taxon>Ascomycota</taxon>
        <taxon>Pezizomycotina</taxon>
        <taxon>Dothideomycetes</taxon>
        <taxon>Pleosporomycetidae</taxon>
        <taxon>Pleosporales</taxon>
        <taxon>Pleosporineae</taxon>
        <taxon>Pleosporaceae</taxon>
        <taxon>Curvularia</taxon>
    </lineage>
</organism>
<dbReference type="Pfam" id="PF13577">
    <property type="entry name" value="SnoaL_4"/>
    <property type="match status" value="1"/>
</dbReference>
<evidence type="ECO:0000259" key="1">
    <source>
        <dbReference type="Pfam" id="PF13577"/>
    </source>
</evidence>
<name>A0A9P4TES4_CURKU</name>
<protein>
    <recommendedName>
        <fullName evidence="1">SnoaL-like domain-containing protein</fullName>
    </recommendedName>
</protein>
<feature type="domain" description="SnoaL-like" evidence="1">
    <location>
        <begin position="13"/>
        <end position="137"/>
    </location>
</feature>
<dbReference type="SUPFAM" id="SSF54427">
    <property type="entry name" value="NTF2-like"/>
    <property type="match status" value="1"/>
</dbReference>
<evidence type="ECO:0000313" key="2">
    <source>
        <dbReference type="EMBL" id="KAF3002467.1"/>
    </source>
</evidence>
<comment type="caution">
    <text evidence="2">The sequence shown here is derived from an EMBL/GenBank/DDBJ whole genome shotgun (WGS) entry which is preliminary data.</text>
</comment>
<dbReference type="InterPro" id="IPR037401">
    <property type="entry name" value="SnoaL-like"/>
</dbReference>
<dbReference type="Gene3D" id="3.10.450.50">
    <property type="match status" value="1"/>
</dbReference>
<dbReference type="Proteomes" id="UP000801428">
    <property type="component" value="Unassembled WGS sequence"/>
</dbReference>
<evidence type="ECO:0000313" key="3">
    <source>
        <dbReference type="Proteomes" id="UP000801428"/>
    </source>
</evidence>
<dbReference type="OrthoDB" id="2148716at2759"/>
<accession>A0A9P4TES4</accession>
<reference evidence="2" key="1">
    <citation type="submission" date="2019-04" db="EMBL/GenBank/DDBJ databases">
        <title>Sequencing of skin fungus with MAO and IRED activity.</title>
        <authorList>
            <person name="Marsaioli A.J."/>
            <person name="Bonatto J.M.C."/>
            <person name="Reis Junior O."/>
        </authorList>
    </citation>
    <scope>NUCLEOTIDE SEQUENCE</scope>
    <source>
        <strain evidence="2">30M1</strain>
    </source>
</reference>